<proteinExistence type="predicted"/>
<reference evidence="4" key="1">
    <citation type="submission" date="2025-08" db="UniProtKB">
        <authorList>
            <consortium name="RefSeq"/>
        </authorList>
    </citation>
    <scope>IDENTIFICATION</scope>
    <source>
        <tissue evidence="4">Tentacle</tissue>
    </source>
</reference>
<sequence>MVLRSVILMMLTSCVLSSTILEQCKEQHDIAFVLDSSRSMVEQGLVMAQSLALNVVNGFSVGEDKTRVGLITFSEESHIQFHFDTYYTKEEIYLAVTSHDGINFTSASIDKAYKAIELLFSSSFGSRPDVSRFVVFISNGLFTTTNMTSGLSGMLDRLKEMKVKILVAGVGIEVNKPRLEKVVDDKIKDVVTAEEFNAPMLIQRIRELTDEFCQMKMNPKD</sequence>
<dbReference type="KEGG" id="aten:116295813"/>
<evidence type="ECO:0000313" key="3">
    <source>
        <dbReference type="Proteomes" id="UP000515163"/>
    </source>
</evidence>
<dbReference type="PROSITE" id="PS50234">
    <property type="entry name" value="VWFA"/>
    <property type="match status" value="1"/>
</dbReference>
<dbReference type="InterPro" id="IPR002035">
    <property type="entry name" value="VWF_A"/>
</dbReference>
<dbReference type="InterPro" id="IPR050525">
    <property type="entry name" value="ECM_Assembly_Org"/>
</dbReference>
<accession>A0A6P8HW70</accession>
<dbReference type="Proteomes" id="UP000515163">
    <property type="component" value="Unplaced"/>
</dbReference>
<protein>
    <submittedName>
        <fullName evidence="4">Cartilage matrix protein-like</fullName>
    </submittedName>
</protein>
<feature type="signal peptide" evidence="1">
    <location>
        <begin position="1"/>
        <end position="17"/>
    </location>
</feature>
<keyword evidence="3" id="KW-1185">Reference proteome</keyword>
<evidence type="ECO:0000256" key="1">
    <source>
        <dbReference type="SAM" id="SignalP"/>
    </source>
</evidence>
<keyword evidence="1" id="KW-0732">Signal</keyword>
<gene>
    <name evidence="4" type="primary">LOC116295813</name>
</gene>
<name>A0A6P8HW70_ACTTE</name>
<dbReference type="PANTHER" id="PTHR24020">
    <property type="entry name" value="COLLAGEN ALPHA"/>
    <property type="match status" value="1"/>
</dbReference>
<feature type="chain" id="PRO_5027538690" evidence="1">
    <location>
        <begin position="18"/>
        <end position="221"/>
    </location>
</feature>
<evidence type="ECO:0000259" key="2">
    <source>
        <dbReference type="PROSITE" id="PS50234"/>
    </source>
</evidence>
<dbReference type="RefSeq" id="XP_031559616.1">
    <property type="nucleotide sequence ID" value="XM_031703756.1"/>
</dbReference>
<dbReference type="Pfam" id="PF00092">
    <property type="entry name" value="VWA"/>
    <property type="match status" value="1"/>
</dbReference>
<dbReference type="AlphaFoldDB" id="A0A6P8HW70"/>
<feature type="domain" description="VWFA" evidence="2">
    <location>
        <begin position="29"/>
        <end position="212"/>
    </location>
</feature>
<dbReference type="Gene3D" id="3.40.50.410">
    <property type="entry name" value="von Willebrand factor, type A domain"/>
    <property type="match status" value="1"/>
</dbReference>
<dbReference type="OrthoDB" id="5987433at2759"/>
<evidence type="ECO:0000313" key="4">
    <source>
        <dbReference type="RefSeq" id="XP_031559616.1"/>
    </source>
</evidence>
<dbReference type="PANTHER" id="PTHR24020:SF20">
    <property type="entry name" value="PH DOMAIN-CONTAINING PROTEIN"/>
    <property type="match status" value="1"/>
</dbReference>
<dbReference type="InParanoid" id="A0A6P8HW70"/>
<organism evidence="3 4">
    <name type="scientific">Actinia tenebrosa</name>
    <name type="common">Australian red waratah sea anemone</name>
    <dbReference type="NCBI Taxonomy" id="6105"/>
    <lineage>
        <taxon>Eukaryota</taxon>
        <taxon>Metazoa</taxon>
        <taxon>Cnidaria</taxon>
        <taxon>Anthozoa</taxon>
        <taxon>Hexacorallia</taxon>
        <taxon>Actiniaria</taxon>
        <taxon>Actiniidae</taxon>
        <taxon>Actinia</taxon>
    </lineage>
</organism>
<dbReference type="SUPFAM" id="SSF53300">
    <property type="entry name" value="vWA-like"/>
    <property type="match status" value="1"/>
</dbReference>
<dbReference type="SMART" id="SM00327">
    <property type="entry name" value="VWA"/>
    <property type="match status" value="1"/>
</dbReference>
<dbReference type="CDD" id="cd01450">
    <property type="entry name" value="vWFA_subfamily_ECM"/>
    <property type="match status" value="1"/>
</dbReference>
<dbReference type="InterPro" id="IPR036465">
    <property type="entry name" value="vWFA_dom_sf"/>
</dbReference>
<dbReference type="GeneID" id="116295813"/>